<evidence type="ECO:0000313" key="4">
    <source>
        <dbReference type="EMBL" id="KAK7109927.1"/>
    </source>
</evidence>
<evidence type="ECO:0000256" key="1">
    <source>
        <dbReference type="SAM" id="MobiDB-lite"/>
    </source>
</evidence>
<evidence type="ECO:0000256" key="3">
    <source>
        <dbReference type="SAM" id="SignalP"/>
    </source>
</evidence>
<keyword evidence="2" id="KW-1133">Transmembrane helix</keyword>
<protein>
    <submittedName>
        <fullName evidence="4">Uncharacterized protein</fullName>
    </submittedName>
</protein>
<feature type="signal peptide" evidence="3">
    <location>
        <begin position="1"/>
        <end position="19"/>
    </location>
</feature>
<feature type="compositionally biased region" description="Basic and acidic residues" evidence="1">
    <location>
        <begin position="276"/>
        <end position="360"/>
    </location>
</feature>
<feature type="compositionally biased region" description="Basic and acidic residues" evidence="1">
    <location>
        <begin position="634"/>
        <end position="650"/>
    </location>
</feature>
<feature type="compositionally biased region" description="Basic and acidic residues" evidence="1">
    <location>
        <begin position="938"/>
        <end position="957"/>
    </location>
</feature>
<comment type="caution">
    <text evidence="4">The sequence shown here is derived from an EMBL/GenBank/DDBJ whole genome shotgun (WGS) entry which is preliminary data.</text>
</comment>
<feature type="compositionally biased region" description="Basic and acidic residues" evidence="1">
    <location>
        <begin position="1247"/>
        <end position="1306"/>
    </location>
</feature>
<dbReference type="Proteomes" id="UP001374579">
    <property type="component" value="Unassembled WGS sequence"/>
</dbReference>
<feature type="region of interest" description="Disordered" evidence="1">
    <location>
        <begin position="938"/>
        <end position="966"/>
    </location>
</feature>
<evidence type="ECO:0000313" key="5">
    <source>
        <dbReference type="Proteomes" id="UP001374579"/>
    </source>
</evidence>
<keyword evidence="3" id="KW-0732">Signal</keyword>
<feature type="compositionally biased region" description="Basic and acidic residues" evidence="1">
    <location>
        <begin position="247"/>
        <end position="268"/>
    </location>
</feature>
<keyword evidence="2" id="KW-0812">Transmembrane</keyword>
<reference evidence="4 5" key="1">
    <citation type="submission" date="2024-02" db="EMBL/GenBank/DDBJ databases">
        <title>Chromosome-scale genome assembly of the rough periwinkle Littorina saxatilis.</title>
        <authorList>
            <person name="De Jode A."/>
            <person name="Faria R."/>
            <person name="Formenti G."/>
            <person name="Sims Y."/>
            <person name="Smith T.P."/>
            <person name="Tracey A."/>
            <person name="Wood J.M.D."/>
            <person name="Zagrodzka Z.B."/>
            <person name="Johannesson K."/>
            <person name="Butlin R.K."/>
            <person name="Leder E.H."/>
        </authorList>
    </citation>
    <scope>NUCLEOTIDE SEQUENCE [LARGE SCALE GENOMIC DNA]</scope>
    <source>
        <strain evidence="4">Snail1</strain>
        <tissue evidence="4">Muscle</tissue>
    </source>
</reference>
<feature type="compositionally biased region" description="Acidic residues" evidence="1">
    <location>
        <begin position="822"/>
        <end position="831"/>
    </location>
</feature>
<feature type="compositionally biased region" description="Polar residues" evidence="1">
    <location>
        <begin position="1343"/>
        <end position="1352"/>
    </location>
</feature>
<gene>
    <name evidence="4" type="ORF">V1264_013883</name>
</gene>
<sequence length="1532" mass="168792">MWLQPWSLLLLLLLILSLASPSGTDHQTLHNHEASTQRRGRGVVWKANQGEPAGPGAGEDAGEGQCPSQCHVWLDTVLACQQAGTIHMQKLARCALSLPALQVVDLNFPSPFCNCTLLDFADRAFDLDIITFTQPPCPTQLLVNCGPMLPDRGQEMEHRGLVAGLVMEQDDPSSRKATKRHLSWLWDKVKALQPKTVKTEYSSRLRQLIKDVSRRKREQAGNDHQHPKEKINLQIINMKSHSAGDGNESRQQEGKKGGDESIGEDKSRANKGSQKNNEENKGNHEGTKNEDSSHEDTKGKHTDGNRGKSKEENEGKSKGGENKEQKGVKTQGEDAKDDVVSERELKETDTSRGVTHKDVVKMVLVINQTQDTDGEAEGHGKEESKNAKDKDTDNEKEDSTKKDHKSKEETQKGDHKHKIDAGKKETTSNKEGPEKSKPHEGEDKQKADKGERASASPKGDESKAHESEDKGKAFAGKDRNELNENKNKTDQENDEGDNVEKAKIGIIIKANVEDKDGKRNSNETKKRDADDEGKNKKEHEQDLEVKTDKEQKAQTIIKVSSDEEDSSSKDHEKHHKDTSKSKLKTQNDEKGKKHKELDARIAVIPEEIYDYRPVISAASEDLGRGWNKLNLSEDGGKKHDRQDKAEDGLAKKKSSQLIGRKEEIKKFDIKVDMAEDDEEDEEDDDEGGNDEKDEDENDDDESNDSDGDDDDGGDDEKDEDENDDDESNDSDGDDDDGESNDSDGDDDDGESYDSDGDDDDGESTDSDRDDDDDAEDKEEGDDDGEDDGDEEDDDEGGGKKEVKVETNAGKNSKMNIKVSETSSDDCDDDEDCNKRKPDPIGPVKQSKTGGFEDNEIRNVLKKLQDVKQYAYSEYVVDEPEYEGDLASGEDTDADSSDPFVTENMMLPQVIKRSAPADVPETDIVITETDKGTEIDAVKHPHPDQGTEEPHQHAHLDDPGSGGKQVHVGEGETAEVHTKPEHGDDEVDITINAEYAPAYELEELLYVVGGLLTVLTLFFCWFIFFRNRGKESTKVIKEQEKTCWQICFGPPNDAGDESTKPLIGNDGNEDVESGPSDQHQKNKPSSATVKIEDKPPARPTLLSLPESPPPDTYENSDEHKNFLQRLTKQRLSIYQHPMEDEEEAATTNATAVTSASESEPASEPSSKKEKSKKGKKDKKDKAKTDETGTDKKDKGKKDKKDKDKDAGKEEKSSKKDKKKKKDKGDDSTAPASESEADASQKKKKKDKKEKGEKDEKGGKDKKEKGGKDKKEKGGKDKKEKGGKDKKEKGGKDKKEKKSKSDKSDTEGKKKKGSKGKNSNAGSPSATSGNETSESETETDRTESDLQSTATSEPVSDTEDSTSASETETAKSTEETSTSSSPSPPVPKRRTLSFKKAYSQWQPEEFEMARGEGAFKRAYSQWTADDFERARSMSVIEGTVPAQPEGSGEESGDEDGATGGQQETQKPVVQKKPATQKPAAAASPVAAPAPKEPSEKQLGRRRMTIMTQFGEVGADFGDDKAKENIPDNIKYGAA</sequence>
<proteinExistence type="predicted"/>
<feature type="compositionally biased region" description="Low complexity" evidence="1">
    <location>
        <begin position="1144"/>
        <end position="1163"/>
    </location>
</feature>
<evidence type="ECO:0000256" key="2">
    <source>
        <dbReference type="SAM" id="Phobius"/>
    </source>
</evidence>
<feature type="region of interest" description="Disordered" evidence="1">
    <location>
        <begin position="619"/>
        <end position="850"/>
    </location>
</feature>
<feature type="region of interest" description="Disordered" evidence="1">
    <location>
        <begin position="1137"/>
        <end position="1401"/>
    </location>
</feature>
<feature type="region of interest" description="Disordered" evidence="1">
    <location>
        <begin position="1428"/>
        <end position="1532"/>
    </location>
</feature>
<feature type="compositionally biased region" description="Acidic residues" evidence="1">
    <location>
        <begin position="674"/>
        <end position="795"/>
    </location>
</feature>
<feature type="compositionally biased region" description="Basic and acidic residues" evidence="1">
    <location>
        <begin position="511"/>
        <end position="552"/>
    </location>
</feature>
<feature type="chain" id="PRO_5042975199" evidence="3">
    <location>
        <begin position="20"/>
        <end position="1532"/>
    </location>
</feature>
<feature type="compositionally biased region" description="Basic and acidic residues" evidence="1">
    <location>
        <begin position="585"/>
        <end position="599"/>
    </location>
</feature>
<dbReference type="EMBL" id="JBAMIC010000003">
    <property type="protein sequence ID" value="KAK7109927.1"/>
    <property type="molecule type" value="Genomic_DNA"/>
</dbReference>
<feature type="compositionally biased region" description="Acidic residues" evidence="1">
    <location>
        <begin position="1445"/>
        <end position="1454"/>
    </location>
</feature>
<keyword evidence="2" id="KW-0472">Membrane</keyword>
<name>A0AAN9BQL1_9CAEN</name>
<keyword evidence="5" id="KW-1185">Reference proteome</keyword>
<organism evidence="4 5">
    <name type="scientific">Littorina saxatilis</name>
    <dbReference type="NCBI Taxonomy" id="31220"/>
    <lineage>
        <taxon>Eukaryota</taxon>
        <taxon>Metazoa</taxon>
        <taxon>Spiralia</taxon>
        <taxon>Lophotrochozoa</taxon>
        <taxon>Mollusca</taxon>
        <taxon>Gastropoda</taxon>
        <taxon>Caenogastropoda</taxon>
        <taxon>Littorinimorpha</taxon>
        <taxon>Littorinoidea</taxon>
        <taxon>Littorinidae</taxon>
        <taxon>Littorina</taxon>
    </lineage>
</organism>
<feature type="compositionally biased region" description="Low complexity" evidence="1">
    <location>
        <begin position="1468"/>
        <end position="1487"/>
    </location>
</feature>
<feature type="compositionally biased region" description="Basic and acidic residues" evidence="1">
    <location>
        <begin position="659"/>
        <end position="673"/>
    </location>
</feature>
<feature type="compositionally biased region" description="Basic and acidic residues" evidence="1">
    <location>
        <begin position="376"/>
        <end position="491"/>
    </location>
</feature>
<feature type="transmembrane region" description="Helical" evidence="2">
    <location>
        <begin position="1003"/>
        <end position="1023"/>
    </location>
</feature>
<feature type="compositionally biased region" description="Basic residues" evidence="1">
    <location>
        <begin position="572"/>
        <end position="583"/>
    </location>
</feature>
<feature type="region of interest" description="Disordered" evidence="1">
    <location>
        <begin position="241"/>
        <end position="601"/>
    </location>
</feature>
<feature type="compositionally biased region" description="Basic and acidic residues" evidence="1">
    <location>
        <begin position="1176"/>
        <end position="1212"/>
    </location>
</feature>
<accession>A0AAN9BQL1</accession>
<feature type="region of interest" description="Disordered" evidence="1">
    <location>
        <begin position="1053"/>
        <end position="1116"/>
    </location>
</feature>